<proteinExistence type="predicted"/>
<dbReference type="AlphaFoldDB" id="A0A669CNS0"/>
<name>A0A669CNS0_ORENI</name>
<dbReference type="GeneTree" id="ENSGT01150000286909"/>
<dbReference type="Ensembl" id="ENSONIT00000074459.1">
    <property type="protein sequence ID" value="ENSONIP00000049660.1"/>
    <property type="gene ID" value="ENSONIG00000035917.1"/>
</dbReference>
<dbReference type="PROSITE" id="PS50878">
    <property type="entry name" value="RT_POL"/>
    <property type="match status" value="1"/>
</dbReference>
<evidence type="ECO:0000256" key="1">
    <source>
        <dbReference type="SAM" id="Coils"/>
    </source>
</evidence>
<accession>A0A669CNS0</accession>
<keyword evidence="1" id="KW-0175">Coiled coil</keyword>
<evidence type="ECO:0000259" key="2">
    <source>
        <dbReference type="PROSITE" id="PS50878"/>
    </source>
</evidence>
<reference evidence="4" key="1">
    <citation type="submission" date="2012-01" db="EMBL/GenBank/DDBJ databases">
        <title>The Genome Sequence of Oreochromis niloticus (Nile Tilapia).</title>
        <authorList>
            <consortium name="Broad Institute Genome Assembly Team"/>
            <consortium name="Broad Institute Sequencing Platform"/>
            <person name="Di Palma F."/>
            <person name="Johnson J."/>
            <person name="Lander E.S."/>
            <person name="Lindblad-Toh K."/>
        </authorList>
    </citation>
    <scope>NUCLEOTIDE SEQUENCE [LARGE SCALE GENOMIC DNA]</scope>
</reference>
<reference evidence="3" key="3">
    <citation type="submission" date="2025-09" db="UniProtKB">
        <authorList>
            <consortium name="Ensembl"/>
        </authorList>
    </citation>
    <scope>IDENTIFICATION</scope>
</reference>
<evidence type="ECO:0000313" key="3">
    <source>
        <dbReference type="Ensembl" id="ENSONIP00000049660.1"/>
    </source>
</evidence>
<dbReference type="Proteomes" id="UP000005207">
    <property type="component" value="Linkage group LG18"/>
</dbReference>
<dbReference type="InParanoid" id="A0A669CNS0"/>
<reference evidence="3" key="2">
    <citation type="submission" date="2025-08" db="UniProtKB">
        <authorList>
            <consortium name="Ensembl"/>
        </authorList>
    </citation>
    <scope>IDENTIFICATION</scope>
</reference>
<protein>
    <recommendedName>
        <fullName evidence="2">Reverse transcriptase domain-containing protein</fullName>
    </recommendedName>
</protein>
<feature type="coiled-coil region" evidence="1">
    <location>
        <begin position="1"/>
        <end position="28"/>
    </location>
</feature>
<organism evidence="3 4">
    <name type="scientific">Oreochromis niloticus</name>
    <name type="common">Nile tilapia</name>
    <name type="synonym">Tilapia nilotica</name>
    <dbReference type="NCBI Taxonomy" id="8128"/>
    <lineage>
        <taxon>Eukaryota</taxon>
        <taxon>Metazoa</taxon>
        <taxon>Chordata</taxon>
        <taxon>Craniata</taxon>
        <taxon>Vertebrata</taxon>
        <taxon>Euteleostomi</taxon>
        <taxon>Actinopterygii</taxon>
        <taxon>Neopterygii</taxon>
        <taxon>Teleostei</taxon>
        <taxon>Neoteleostei</taxon>
        <taxon>Acanthomorphata</taxon>
        <taxon>Ovalentaria</taxon>
        <taxon>Cichlomorphae</taxon>
        <taxon>Cichliformes</taxon>
        <taxon>Cichlidae</taxon>
        <taxon>African cichlids</taxon>
        <taxon>Pseudocrenilabrinae</taxon>
        <taxon>Oreochromini</taxon>
        <taxon>Oreochromis</taxon>
    </lineage>
</organism>
<dbReference type="PANTHER" id="PTHR33332">
    <property type="entry name" value="REVERSE TRANSCRIPTASE DOMAIN-CONTAINING PROTEIN"/>
    <property type="match status" value="1"/>
</dbReference>
<evidence type="ECO:0000313" key="4">
    <source>
        <dbReference type="Proteomes" id="UP000005207"/>
    </source>
</evidence>
<dbReference type="SUPFAM" id="SSF56672">
    <property type="entry name" value="DNA/RNA polymerases"/>
    <property type="match status" value="1"/>
</dbReference>
<sequence length="408" mass="47017">MQVKEKEAEQQKKRIRELELTQQQLEVALNMEIQARLEEERARLELERLLQAEDEKRKHVVGLKGKVLSWFKSYLTERSFSVSMGNHSSSSAPLRCGVPQGSVLSPMLFSLYLLPLGQIFRNHNISFHCYADDIQIYFPLDLDLQSPLLPLFNCLCDVRDWLLHNSLTLNENKTEIIIFDSHMPLKQLSETLGSYASHLSSTVRNLGVVLDSSLKLDKQVAAVVKTSFYQLRQISRAMPYLRHNDLEKLIHAFITSRLDYCNSLCLGLQLSLIQRLQLVQNAAARLLSGTRRHDHITPTLANLHWLPVRYRIIFKILLYTFKILNNSAPSYLIDLLNLYIPTRALRSSNQGLLMQPMSRQKTRGDRAFAFAAPKLWNSLPFDIRASESIQSFKSRLKTFLFKLAFQTT</sequence>
<dbReference type="InterPro" id="IPR043502">
    <property type="entry name" value="DNA/RNA_pol_sf"/>
</dbReference>
<dbReference type="Pfam" id="PF00078">
    <property type="entry name" value="RVT_1"/>
    <property type="match status" value="1"/>
</dbReference>
<dbReference type="InterPro" id="IPR000477">
    <property type="entry name" value="RT_dom"/>
</dbReference>
<dbReference type="OMA" id="CQCPLEE"/>
<feature type="domain" description="Reverse transcriptase" evidence="2">
    <location>
        <begin position="1"/>
        <end position="210"/>
    </location>
</feature>
<keyword evidence="4" id="KW-1185">Reference proteome</keyword>